<gene>
    <name evidence="1" type="ORF">g.151593</name>
</gene>
<protein>
    <submittedName>
        <fullName evidence="1">Uncharacterized protein</fullName>
    </submittedName>
</protein>
<evidence type="ECO:0000313" key="1">
    <source>
        <dbReference type="EMBL" id="MBY30421.1"/>
    </source>
</evidence>
<name>A0A2S2PLT9_SCHGA</name>
<sequence length="123" mass="14801">MAYNIIQAHRRHRSYYDAHTPCRPRMVMNTITYTIRLPHRRLVIGKYTHTRTHTHVVVGEKRTHTHTIIMLLYYNTDTPPHPPRQNDVWRKLKLISVITREHVELKKHIPVIHHISIPHSYKL</sequence>
<organism evidence="1">
    <name type="scientific">Schizaphis graminum</name>
    <name type="common">Green bug aphid</name>
    <dbReference type="NCBI Taxonomy" id="13262"/>
    <lineage>
        <taxon>Eukaryota</taxon>
        <taxon>Metazoa</taxon>
        <taxon>Ecdysozoa</taxon>
        <taxon>Arthropoda</taxon>
        <taxon>Hexapoda</taxon>
        <taxon>Insecta</taxon>
        <taxon>Pterygota</taxon>
        <taxon>Neoptera</taxon>
        <taxon>Paraneoptera</taxon>
        <taxon>Hemiptera</taxon>
        <taxon>Sternorrhyncha</taxon>
        <taxon>Aphidomorpha</taxon>
        <taxon>Aphidoidea</taxon>
        <taxon>Aphididae</taxon>
        <taxon>Aphidini</taxon>
        <taxon>Schizaphis</taxon>
    </lineage>
</organism>
<dbReference type="EMBL" id="GGMR01017802">
    <property type="protein sequence ID" value="MBY30421.1"/>
    <property type="molecule type" value="Transcribed_RNA"/>
</dbReference>
<dbReference type="AlphaFoldDB" id="A0A2S2PLT9"/>
<accession>A0A2S2PLT9</accession>
<reference evidence="1" key="1">
    <citation type="submission" date="2018-04" db="EMBL/GenBank/DDBJ databases">
        <title>Transcriptome of Schizaphis graminum biotype I.</title>
        <authorList>
            <person name="Scully E.D."/>
            <person name="Geib S.M."/>
            <person name="Palmer N.A."/>
            <person name="Koch K."/>
            <person name="Bradshaw J."/>
            <person name="Heng-Moss T."/>
            <person name="Sarath G."/>
        </authorList>
    </citation>
    <scope>NUCLEOTIDE SEQUENCE</scope>
</reference>
<proteinExistence type="predicted"/>